<gene>
    <name evidence="2" type="ORF">B296_00050533</name>
</gene>
<evidence type="ECO:0000313" key="3">
    <source>
        <dbReference type="Proteomes" id="UP000287651"/>
    </source>
</evidence>
<protein>
    <submittedName>
        <fullName evidence="2">Uncharacterized protein</fullName>
    </submittedName>
</protein>
<keyword evidence="1" id="KW-0472">Membrane</keyword>
<dbReference type="EMBL" id="AMZH03019710">
    <property type="protein sequence ID" value="RRT40003.1"/>
    <property type="molecule type" value="Genomic_DNA"/>
</dbReference>
<comment type="caution">
    <text evidence="2">The sequence shown here is derived from an EMBL/GenBank/DDBJ whole genome shotgun (WGS) entry which is preliminary data.</text>
</comment>
<reference evidence="2 3" key="1">
    <citation type="journal article" date="2014" name="Agronomy (Basel)">
        <title>A Draft Genome Sequence for Ensete ventricosum, the Drought-Tolerant Tree Against Hunger.</title>
        <authorList>
            <person name="Harrison J."/>
            <person name="Moore K.A."/>
            <person name="Paszkiewicz K."/>
            <person name="Jones T."/>
            <person name="Grant M."/>
            <person name="Ambacheew D."/>
            <person name="Muzemil S."/>
            <person name="Studholme D.J."/>
        </authorList>
    </citation>
    <scope>NUCLEOTIDE SEQUENCE [LARGE SCALE GENOMIC DNA]</scope>
</reference>
<keyword evidence="1" id="KW-1133">Transmembrane helix</keyword>
<evidence type="ECO:0000313" key="2">
    <source>
        <dbReference type="EMBL" id="RRT40003.1"/>
    </source>
</evidence>
<dbReference type="AlphaFoldDB" id="A0A426XKL3"/>
<keyword evidence="1" id="KW-0812">Transmembrane</keyword>
<organism evidence="2 3">
    <name type="scientific">Ensete ventricosum</name>
    <name type="common">Abyssinian banana</name>
    <name type="synonym">Musa ensete</name>
    <dbReference type="NCBI Taxonomy" id="4639"/>
    <lineage>
        <taxon>Eukaryota</taxon>
        <taxon>Viridiplantae</taxon>
        <taxon>Streptophyta</taxon>
        <taxon>Embryophyta</taxon>
        <taxon>Tracheophyta</taxon>
        <taxon>Spermatophyta</taxon>
        <taxon>Magnoliopsida</taxon>
        <taxon>Liliopsida</taxon>
        <taxon>Zingiberales</taxon>
        <taxon>Musaceae</taxon>
        <taxon>Ensete</taxon>
    </lineage>
</organism>
<evidence type="ECO:0000256" key="1">
    <source>
        <dbReference type="SAM" id="Phobius"/>
    </source>
</evidence>
<feature type="transmembrane region" description="Helical" evidence="1">
    <location>
        <begin position="20"/>
        <end position="42"/>
    </location>
</feature>
<accession>A0A426XKL3</accession>
<proteinExistence type="predicted"/>
<name>A0A426XKL3_ENSVE</name>
<sequence>MLQDHETPAATQNFWCCPGLVVFYIFLLPSTSTLSVAATLLLHPPLRPVLAPGKDSTELDPTYDKLFLHARTDVIWVCRKVRKRGFVAEVRELCQREMHSGAVIGLRVRRWLEGLDVPERRRDLEEEVSLAARLQKPLASPLGFPAAVLHGRQRH</sequence>
<dbReference type="Proteomes" id="UP000287651">
    <property type="component" value="Unassembled WGS sequence"/>
</dbReference>